<name>A0A167PPQ4_PHYB8</name>
<dbReference type="InParanoid" id="A0A167PPQ4"/>
<feature type="compositionally biased region" description="Basic and acidic residues" evidence="1">
    <location>
        <begin position="437"/>
        <end position="447"/>
    </location>
</feature>
<feature type="compositionally biased region" description="Basic and acidic residues" evidence="1">
    <location>
        <begin position="506"/>
        <end position="516"/>
    </location>
</feature>
<feature type="region of interest" description="Disordered" evidence="1">
    <location>
        <begin position="73"/>
        <end position="94"/>
    </location>
</feature>
<dbReference type="EMBL" id="KV440973">
    <property type="protein sequence ID" value="OAD78317.1"/>
    <property type="molecule type" value="Genomic_DNA"/>
</dbReference>
<feature type="compositionally biased region" description="Acidic residues" evidence="1">
    <location>
        <begin position="124"/>
        <end position="162"/>
    </location>
</feature>
<dbReference type="AlphaFoldDB" id="A0A167PPQ4"/>
<keyword evidence="3" id="KW-1185">Reference proteome</keyword>
<dbReference type="RefSeq" id="XP_018296357.1">
    <property type="nucleotide sequence ID" value="XM_018430396.1"/>
</dbReference>
<dbReference type="Proteomes" id="UP000077315">
    <property type="component" value="Unassembled WGS sequence"/>
</dbReference>
<organism evidence="2 3">
    <name type="scientific">Phycomyces blakesleeanus (strain ATCC 8743b / DSM 1359 / FGSC 10004 / NBRC 33097 / NRRL 1555)</name>
    <dbReference type="NCBI Taxonomy" id="763407"/>
    <lineage>
        <taxon>Eukaryota</taxon>
        <taxon>Fungi</taxon>
        <taxon>Fungi incertae sedis</taxon>
        <taxon>Mucoromycota</taxon>
        <taxon>Mucoromycotina</taxon>
        <taxon>Mucoromycetes</taxon>
        <taxon>Mucorales</taxon>
        <taxon>Phycomycetaceae</taxon>
        <taxon>Phycomyces</taxon>
    </lineage>
</organism>
<gene>
    <name evidence="2" type="ORF">PHYBLDRAFT_140415</name>
</gene>
<feature type="region of interest" description="Disordered" evidence="1">
    <location>
        <begin position="344"/>
        <end position="393"/>
    </location>
</feature>
<dbReference type="OrthoDB" id="2555519at2759"/>
<dbReference type="GeneID" id="28991302"/>
<protein>
    <submittedName>
        <fullName evidence="2">Uncharacterized protein</fullName>
    </submittedName>
</protein>
<evidence type="ECO:0000313" key="2">
    <source>
        <dbReference type="EMBL" id="OAD78317.1"/>
    </source>
</evidence>
<dbReference type="STRING" id="763407.A0A167PPQ4"/>
<evidence type="ECO:0000256" key="1">
    <source>
        <dbReference type="SAM" id="MobiDB-lite"/>
    </source>
</evidence>
<feature type="region of interest" description="Disordered" evidence="1">
    <location>
        <begin position="433"/>
        <end position="516"/>
    </location>
</feature>
<proteinExistence type="predicted"/>
<feature type="compositionally biased region" description="Acidic residues" evidence="1">
    <location>
        <begin position="348"/>
        <end position="374"/>
    </location>
</feature>
<evidence type="ECO:0000313" key="3">
    <source>
        <dbReference type="Proteomes" id="UP000077315"/>
    </source>
</evidence>
<feature type="region of interest" description="Disordered" evidence="1">
    <location>
        <begin position="124"/>
        <end position="167"/>
    </location>
</feature>
<dbReference type="VEuPathDB" id="FungiDB:PHYBLDRAFT_140415"/>
<sequence>MLAREQTPPKAVNIIRPSMFARRSTSQCNGDQSQSYSNASVLSTAHSTISSANRIPPTIFNPASFASGFSMLGQHSQPSWQSARPPSPTPSFMSSIFPQRLVQRARSNSTLSKSTFVTADDTSDLDLDSIDGITDDETESETESDEDDISEDESQSDYESQSDNELPTQVVAKIKHGTIMNGRGEFVSKGSTETFFKDDDARVNRKIGDLEIEKNSLLTLNQTLAATVKRQEAHIAELQKRLDRPPSTILFAQSSANLINGVHSRIEWPLSPVSETETDKQILAGSSEASIITPEGSVAPAEGLTEEEVINDLSFQRVCSILQNLIEGAQAAVLQEYTPGRVLTDYNDSSDEEEADEIDEIDDIDYSDDSEDEKEISGKPWSPPGGIKNTPMTNMMSGRPLRRVDEPLVTPKHQLIKNKHQSSPALRPAFFLSQSEATKRTPMEKSLSRNSSPPVMTPSHQTKPPGFTFPLQRNPIRSSSRQSSLRMSQEPEQPKCAISPNQPRFMTEHTQHNLTL</sequence>
<feature type="compositionally biased region" description="Polar residues" evidence="1">
    <location>
        <begin position="448"/>
        <end position="462"/>
    </location>
</feature>
<reference evidence="3" key="1">
    <citation type="submission" date="2015-06" db="EMBL/GenBank/DDBJ databases">
        <title>Expansion of signal transduction pathways in fungi by whole-genome duplication.</title>
        <authorList>
            <consortium name="DOE Joint Genome Institute"/>
            <person name="Corrochano L.M."/>
            <person name="Kuo A."/>
            <person name="Marcet-Houben M."/>
            <person name="Polaino S."/>
            <person name="Salamov A."/>
            <person name="Villalobos J.M."/>
            <person name="Alvarez M.I."/>
            <person name="Avalos J."/>
            <person name="Benito E.P."/>
            <person name="Benoit I."/>
            <person name="Burger G."/>
            <person name="Camino L.P."/>
            <person name="Canovas D."/>
            <person name="Cerda-Olmedo E."/>
            <person name="Cheng J.-F."/>
            <person name="Dominguez A."/>
            <person name="Elias M."/>
            <person name="Eslava A.P."/>
            <person name="Glaser F."/>
            <person name="Grimwood J."/>
            <person name="Gutierrez G."/>
            <person name="Heitman J."/>
            <person name="Henrissat B."/>
            <person name="Iturriaga E.A."/>
            <person name="Lang B.F."/>
            <person name="Lavin J.L."/>
            <person name="Lee S."/>
            <person name="Li W."/>
            <person name="Lindquist E."/>
            <person name="Lopez-Garcia S."/>
            <person name="Luque E.M."/>
            <person name="Marcos A.T."/>
            <person name="Martin J."/>
            <person name="McCluskey K."/>
            <person name="Medina H.R."/>
            <person name="Miralles-Duran A."/>
            <person name="Miyazaki A."/>
            <person name="Munoz-Torres E."/>
            <person name="Oguiza J.A."/>
            <person name="Ohm R."/>
            <person name="Olmedo M."/>
            <person name="Orejas M."/>
            <person name="Ortiz-Castellanos L."/>
            <person name="Pisabarro A.G."/>
            <person name="Rodriguez-Romero J."/>
            <person name="Ruiz-Herrera J."/>
            <person name="Ruiz-Vazquez R."/>
            <person name="Sanz C."/>
            <person name="Schackwitz W."/>
            <person name="Schmutz J."/>
            <person name="Shahriari M."/>
            <person name="Shelest E."/>
            <person name="Silva-Franco F."/>
            <person name="Soanes D."/>
            <person name="Syed K."/>
            <person name="Tagua V.G."/>
            <person name="Talbot N.J."/>
            <person name="Thon M."/>
            <person name="De vries R.P."/>
            <person name="Wiebenga A."/>
            <person name="Yadav J.S."/>
            <person name="Braun E.L."/>
            <person name="Baker S."/>
            <person name="Garre V."/>
            <person name="Horwitz B."/>
            <person name="Torres-Martinez S."/>
            <person name="Idnurm A."/>
            <person name="Herrera-Estrella A."/>
            <person name="Gabaldon T."/>
            <person name="Grigoriev I.V."/>
        </authorList>
    </citation>
    <scope>NUCLEOTIDE SEQUENCE [LARGE SCALE GENOMIC DNA]</scope>
    <source>
        <strain evidence="3">NRRL 1555(-)</strain>
    </source>
</reference>
<accession>A0A167PPQ4</accession>
<feature type="compositionally biased region" description="Low complexity" evidence="1">
    <location>
        <begin position="477"/>
        <end position="488"/>
    </location>
</feature>